<reference evidence="2" key="1">
    <citation type="submission" date="2020-02" db="EMBL/GenBank/DDBJ databases">
        <authorList>
            <person name="Meier V. D."/>
        </authorList>
    </citation>
    <scope>NUCLEOTIDE SEQUENCE</scope>
    <source>
        <strain evidence="2">AVDCRST_MAG25</strain>
    </source>
</reference>
<feature type="compositionally biased region" description="Low complexity" evidence="1">
    <location>
        <begin position="37"/>
        <end position="48"/>
    </location>
</feature>
<sequence length="94" mass="9193">GRPSTSSAGSTSRAGTSFRTVDMREPATAPRSRRAAGRLLRPARSARGGVRRGGSGAGAVRPDGGAPRCPGRGELGGGGAGPRAGGRPATSGRV</sequence>
<feature type="non-terminal residue" evidence="2">
    <location>
        <position position="94"/>
    </location>
</feature>
<feature type="compositionally biased region" description="Low complexity" evidence="1">
    <location>
        <begin position="58"/>
        <end position="72"/>
    </location>
</feature>
<evidence type="ECO:0000256" key="1">
    <source>
        <dbReference type="SAM" id="MobiDB-lite"/>
    </source>
</evidence>
<feature type="compositionally biased region" description="Gly residues" evidence="1">
    <location>
        <begin position="73"/>
        <end position="84"/>
    </location>
</feature>
<name>A0A6J4RY70_9ACTN</name>
<feature type="non-terminal residue" evidence="2">
    <location>
        <position position="1"/>
    </location>
</feature>
<proteinExistence type="predicted"/>
<evidence type="ECO:0000313" key="2">
    <source>
        <dbReference type="EMBL" id="CAA9481550.1"/>
    </source>
</evidence>
<gene>
    <name evidence="2" type="ORF">AVDCRST_MAG25-2797</name>
</gene>
<dbReference type="AlphaFoldDB" id="A0A6J4RY70"/>
<feature type="compositionally biased region" description="Low complexity" evidence="1">
    <location>
        <begin position="85"/>
        <end position="94"/>
    </location>
</feature>
<feature type="region of interest" description="Disordered" evidence="1">
    <location>
        <begin position="1"/>
        <end position="94"/>
    </location>
</feature>
<protein>
    <submittedName>
        <fullName evidence="2">Uncharacterized protein</fullName>
    </submittedName>
</protein>
<dbReference type="EMBL" id="CADCVI010000185">
    <property type="protein sequence ID" value="CAA9481550.1"/>
    <property type="molecule type" value="Genomic_DNA"/>
</dbReference>
<organism evidence="2">
    <name type="scientific">uncultured Rubrobacteraceae bacterium</name>
    <dbReference type="NCBI Taxonomy" id="349277"/>
    <lineage>
        <taxon>Bacteria</taxon>
        <taxon>Bacillati</taxon>
        <taxon>Actinomycetota</taxon>
        <taxon>Rubrobacteria</taxon>
        <taxon>Rubrobacterales</taxon>
        <taxon>Rubrobacteraceae</taxon>
        <taxon>environmental samples</taxon>
    </lineage>
</organism>
<feature type="compositionally biased region" description="Low complexity" evidence="1">
    <location>
        <begin position="1"/>
        <end position="17"/>
    </location>
</feature>
<accession>A0A6J4RY70</accession>